<keyword evidence="3" id="KW-0813">Transport</keyword>
<keyword evidence="9" id="KW-0472">Membrane</keyword>
<dbReference type="InterPro" id="IPR039421">
    <property type="entry name" value="Type_1_exporter"/>
</dbReference>
<evidence type="ECO:0000259" key="13">
    <source>
        <dbReference type="SMART" id="SM00382"/>
    </source>
</evidence>
<dbReference type="OrthoDB" id="6500128at2759"/>
<dbReference type="SMART" id="SM00382">
    <property type="entry name" value="AAA"/>
    <property type="match status" value="1"/>
</dbReference>
<dbReference type="SUPFAM" id="SSF90123">
    <property type="entry name" value="ABC transporter transmembrane region"/>
    <property type="match status" value="1"/>
</dbReference>
<dbReference type="GO" id="GO:0006879">
    <property type="term" value="P:intracellular iron ion homeostasis"/>
    <property type="evidence" value="ECO:0007669"/>
    <property type="project" value="TreeGrafter"/>
</dbReference>
<dbReference type="InterPro" id="IPR036640">
    <property type="entry name" value="ABC1_TM_sf"/>
</dbReference>
<evidence type="ECO:0000313" key="15">
    <source>
        <dbReference type="Proteomes" id="UP000772434"/>
    </source>
</evidence>
<dbReference type="Proteomes" id="UP000772434">
    <property type="component" value="Unassembled WGS sequence"/>
</dbReference>
<dbReference type="EMBL" id="JADNRY010000122">
    <property type="protein sequence ID" value="KAF9064506.1"/>
    <property type="molecule type" value="Genomic_DNA"/>
</dbReference>
<dbReference type="GO" id="GO:0042626">
    <property type="term" value="F:ATPase-coupled transmembrane transporter activity"/>
    <property type="evidence" value="ECO:0007669"/>
    <property type="project" value="TreeGrafter"/>
</dbReference>
<dbReference type="SUPFAM" id="SSF52540">
    <property type="entry name" value="P-loop containing nucleoside triphosphate hydrolases"/>
    <property type="match status" value="1"/>
</dbReference>
<evidence type="ECO:0000256" key="8">
    <source>
        <dbReference type="ARBA" id="ARBA00022989"/>
    </source>
</evidence>
<keyword evidence="14" id="KW-0378">Hydrolase</keyword>
<dbReference type="Pfam" id="PF00005">
    <property type="entry name" value="ABC_tran"/>
    <property type="match status" value="1"/>
</dbReference>
<sequence length="418" mass="46894">MRCILLIDNILGSQDLKIQVPLIFKQIIDSLNLPLDLSSNVTVWTIVGATILGYSLVHIGAMVFGDSLNAVFAHIGQRAIRQFARETFHEIPSRRTDWWSDRHCLFRIAPTRLEISMVYGILTYKFTSDCAAITAGTLAAYASFTIRTTSWRTQFRHHANKTDQRVAVIFSSALTMTMLMAAQRVYKRYKDTNQSSDSPWLSTSFHGEPQQNVLDMEVLFNLRENNLSKTHHTPIRPIFNLLVQDIQFKNVNFVYNPSCSIFSDLSFTIPARKHTAIVGPSGCGKSTILTLLFSFYDFSSEKISFGDQNVAQVQLASLRHDIGVSDPMEAADRANAHEVILSLTEGYRTKVVGEKQRLAVAKVLLKEPPMFFDEATSALDAHTEAELMYNTDNALLRESCTGVFADLIVVLQEGRVVS</sequence>
<keyword evidence="4" id="KW-0812">Transmembrane</keyword>
<evidence type="ECO:0000256" key="2">
    <source>
        <dbReference type="ARBA" id="ARBA00011738"/>
    </source>
</evidence>
<comment type="subcellular location">
    <subcellularLocation>
        <location evidence="1">Mitochondrion membrane</location>
        <topology evidence="1">Multi-pass membrane protein</topology>
    </subcellularLocation>
</comment>
<name>A0A9P5PFV7_9AGAR</name>
<keyword evidence="15" id="KW-1185">Reference proteome</keyword>
<dbReference type="Gene3D" id="1.20.1560.10">
    <property type="entry name" value="ABC transporter type 1, transmembrane domain"/>
    <property type="match status" value="1"/>
</dbReference>
<dbReference type="InterPro" id="IPR027417">
    <property type="entry name" value="P-loop_NTPase"/>
</dbReference>
<keyword evidence="5" id="KW-0547">Nucleotide-binding</keyword>
<evidence type="ECO:0000256" key="7">
    <source>
        <dbReference type="ARBA" id="ARBA00022967"/>
    </source>
</evidence>
<dbReference type="InterPro" id="IPR003593">
    <property type="entry name" value="AAA+_ATPase"/>
</dbReference>
<evidence type="ECO:0000256" key="11">
    <source>
        <dbReference type="ARBA" id="ARBA00039906"/>
    </source>
</evidence>
<evidence type="ECO:0000256" key="9">
    <source>
        <dbReference type="ARBA" id="ARBA00023136"/>
    </source>
</evidence>
<evidence type="ECO:0000313" key="14">
    <source>
        <dbReference type="EMBL" id="KAF9064506.1"/>
    </source>
</evidence>
<dbReference type="PANTHER" id="PTHR24221:SF402">
    <property type="entry name" value="IRON-SULFUR CLUSTERS TRANSPORTER ABCB7, MITOCHONDRIAL"/>
    <property type="match status" value="1"/>
</dbReference>
<keyword evidence="8" id="KW-1133">Transmembrane helix</keyword>
<accession>A0A9P5PFV7</accession>
<proteinExistence type="inferred from homology"/>
<keyword evidence="7" id="KW-1278">Translocase</keyword>
<evidence type="ECO:0000256" key="4">
    <source>
        <dbReference type="ARBA" id="ARBA00022692"/>
    </source>
</evidence>
<dbReference type="GO" id="GO:0005743">
    <property type="term" value="C:mitochondrial inner membrane"/>
    <property type="evidence" value="ECO:0007669"/>
    <property type="project" value="TreeGrafter"/>
</dbReference>
<organism evidence="14 15">
    <name type="scientific">Rhodocollybia butyracea</name>
    <dbReference type="NCBI Taxonomy" id="206335"/>
    <lineage>
        <taxon>Eukaryota</taxon>
        <taxon>Fungi</taxon>
        <taxon>Dikarya</taxon>
        <taxon>Basidiomycota</taxon>
        <taxon>Agaricomycotina</taxon>
        <taxon>Agaricomycetes</taxon>
        <taxon>Agaricomycetidae</taxon>
        <taxon>Agaricales</taxon>
        <taxon>Marasmiineae</taxon>
        <taxon>Omphalotaceae</taxon>
        <taxon>Rhodocollybia</taxon>
    </lineage>
</organism>
<evidence type="ECO:0000256" key="12">
    <source>
        <dbReference type="ARBA" id="ARBA00040792"/>
    </source>
</evidence>
<evidence type="ECO:0000256" key="1">
    <source>
        <dbReference type="ARBA" id="ARBA00004225"/>
    </source>
</evidence>
<evidence type="ECO:0000256" key="5">
    <source>
        <dbReference type="ARBA" id="ARBA00022741"/>
    </source>
</evidence>
<evidence type="ECO:0000256" key="10">
    <source>
        <dbReference type="ARBA" id="ARBA00024363"/>
    </source>
</evidence>
<evidence type="ECO:0000256" key="3">
    <source>
        <dbReference type="ARBA" id="ARBA00022448"/>
    </source>
</evidence>
<comment type="caution">
    <text evidence="14">The sequence shown here is derived from an EMBL/GenBank/DDBJ whole genome shotgun (WGS) entry which is preliminary data.</text>
</comment>
<reference evidence="14" key="1">
    <citation type="submission" date="2020-11" db="EMBL/GenBank/DDBJ databases">
        <authorList>
            <consortium name="DOE Joint Genome Institute"/>
            <person name="Ahrendt S."/>
            <person name="Riley R."/>
            <person name="Andreopoulos W."/>
            <person name="Labutti K."/>
            <person name="Pangilinan J."/>
            <person name="Ruiz-Duenas F.J."/>
            <person name="Barrasa J.M."/>
            <person name="Sanchez-Garcia M."/>
            <person name="Camarero S."/>
            <person name="Miyauchi S."/>
            <person name="Serrano A."/>
            <person name="Linde D."/>
            <person name="Babiker R."/>
            <person name="Drula E."/>
            <person name="Ayuso-Fernandez I."/>
            <person name="Pacheco R."/>
            <person name="Padilla G."/>
            <person name="Ferreira P."/>
            <person name="Barriuso J."/>
            <person name="Kellner H."/>
            <person name="Castanera R."/>
            <person name="Alfaro M."/>
            <person name="Ramirez L."/>
            <person name="Pisabarro A.G."/>
            <person name="Kuo A."/>
            <person name="Tritt A."/>
            <person name="Lipzen A."/>
            <person name="He G."/>
            <person name="Yan M."/>
            <person name="Ng V."/>
            <person name="Cullen D."/>
            <person name="Martin F."/>
            <person name="Rosso M.-N."/>
            <person name="Henrissat B."/>
            <person name="Hibbett D."/>
            <person name="Martinez A.T."/>
            <person name="Grigoriev I.V."/>
        </authorList>
    </citation>
    <scope>NUCLEOTIDE SEQUENCE</scope>
    <source>
        <strain evidence="14">AH 40177</strain>
    </source>
</reference>
<gene>
    <name evidence="14" type="ORF">BDP27DRAFT_1384751</name>
</gene>
<dbReference type="Gene3D" id="3.40.50.300">
    <property type="entry name" value="P-loop containing nucleotide triphosphate hydrolases"/>
    <property type="match status" value="2"/>
</dbReference>
<dbReference type="GO" id="GO:0005524">
    <property type="term" value="F:ATP binding"/>
    <property type="evidence" value="ECO:0007669"/>
    <property type="project" value="UniProtKB-KW"/>
</dbReference>
<dbReference type="PANTHER" id="PTHR24221">
    <property type="entry name" value="ATP-BINDING CASSETTE SUB-FAMILY B"/>
    <property type="match status" value="1"/>
</dbReference>
<protein>
    <recommendedName>
        <fullName evidence="11">Iron-sulfur clusters transporter ATM1, mitochondrial</fullName>
    </recommendedName>
    <alternativeName>
        <fullName evidence="12">Iron-sulfur clusters transporter atm1, mitochondrial</fullName>
    </alternativeName>
</protein>
<evidence type="ECO:0000256" key="6">
    <source>
        <dbReference type="ARBA" id="ARBA00022840"/>
    </source>
</evidence>
<comment type="similarity">
    <text evidence="10">Belongs to the ABC transporter superfamily. ABCB family. Heavy Metal importer (TC 3.A.1.210) subfamily.</text>
</comment>
<dbReference type="AlphaFoldDB" id="A0A9P5PFV7"/>
<dbReference type="InterPro" id="IPR003439">
    <property type="entry name" value="ABC_transporter-like_ATP-bd"/>
</dbReference>
<feature type="domain" description="AAA+ ATPase" evidence="13">
    <location>
        <begin position="271"/>
        <end position="415"/>
    </location>
</feature>
<comment type="subunit">
    <text evidence="2">Homodimer.</text>
</comment>
<keyword evidence="6" id="KW-0067">ATP-binding</keyword>
<dbReference type="GO" id="GO:0016887">
    <property type="term" value="F:ATP hydrolysis activity"/>
    <property type="evidence" value="ECO:0007669"/>
    <property type="project" value="InterPro"/>
</dbReference>